<evidence type="ECO:0000313" key="5">
    <source>
        <dbReference type="Proteomes" id="UP001368318"/>
    </source>
</evidence>
<dbReference type="InterPro" id="IPR026444">
    <property type="entry name" value="Secre_tail"/>
</dbReference>
<evidence type="ECO:0000313" key="3">
    <source>
        <dbReference type="EMBL" id="WXA01584.1"/>
    </source>
</evidence>
<keyword evidence="1" id="KW-0732">Signal</keyword>
<reference evidence="4 5" key="1">
    <citation type="submission" date="2023-10" db="EMBL/GenBank/DDBJ databases">
        <title>Culture-based analysis of two novel bacteria associated with mangrove crab gills.</title>
        <authorList>
            <person name="Yang X."/>
            <person name="Garuglieri E."/>
            <person name="Van Goethem M.W."/>
            <person name="Fusi M."/>
            <person name="Marasco R."/>
            <person name="Daffonchio D.G."/>
        </authorList>
    </citation>
    <scope>NUCLEOTIDE SEQUENCE</scope>
    <source>
        <strain evidence="4">UG2-1</strain>
        <strain evidence="3">UG2-2</strain>
        <strain evidence="5">UG2_2</strain>
    </source>
</reference>
<evidence type="ECO:0000256" key="1">
    <source>
        <dbReference type="ARBA" id="ARBA00022729"/>
    </source>
</evidence>
<dbReference type="KEGG" id="mcaa:R3L15_14180"/>
<dbReference type="InterPro" id="IPR013783">
    <property type="entry name" value="Ig-like_fold"/>
</dbReference>
<dbReference type="NCBIfam" id="TIGR04183">
    <property type="entry name" value="Por_Secre_tail"/>
    <property type="match status" value="1"/>
</dbReference>
<feature type="domain" description="Bacterial repeat" evidence="2">
    <location>
        <begin position="185"/>
        <end position="253"/>
    </location>
</feature>
<dbReference type="InterPro" id="IPR044060">
    <property type="entry name" value="Bacterial_rp_domain"/>
</dbReference>
<dbReference type="EMBL" id="CP136924">
    <property type="protein sequence ID" value="WXA01584.1"/>
    <property type="molecule type" value="Genomic_DNA"/>
</dbReference>
<dbReference type="RefSeq" id="WP_338732446.1">
    <property type="nucleotide sequence ID" value="NZ_CP136924.1"/>
</dbReference>
<keyword evidence="5" id="KW-1185">Reference proteome</keyword>
<feature type="domain" description="Bacterial repeat" evidence="2">
    <location>
        <begin position="258"/>
        <end position="327"/>
    </location>
</feature>
<gene>
    <name evidence="4" type="ORF">R3L15_14180</name>
    <name evidence="3" type="ORF">R3L16_07410</name>
</gene>
<protein>
    <submittedName>
        <fullName evidence="4">T9SS type A sorting domain-containing protein</fullName>
    </submittedName>
</protein>
<dbReference type="Proteomes" id="UP001368318">
    <property type="component" value="Chromosome"/>
</dbReference>
<dbReference type="Pfam" id="PF18998">
    <property type="entry name" value="Flg_new_2"/>
    <property type="match status" value="2"/>
</dbReference>
<dbReference type="SUPFAM" id="SSF48726">
    <property type="entry name" value="Immunoglobulin"/>
    <property type="match status" value="1"/>
</dbReference>
<dbReference type="EMBL" id="CP136925">
    <property type="protein sequence ID" value="WXA13256.1"/>
    <property type="molecule type" value="Genomic_DNA"/>
</dbReference>
<dbReference type="InterPro" id="IPR036179">
    <property type="entry name" value="Ig-like_dom_sf"/>
</dbReference>
<proteinExistence type="predicted"/>
<organism evidence="4">
    <name type="scientific">Mangrovimonas cancribranchiae</name>
    <dbReference type="NCBI Taxonomy" id="3080055"/>
    <lineage>
        <taxon>Bacteria</taxon>
        <taxon>Pseudomonadati</taxon>
        <taxon>Bacteroidota</taxon>
        <taxon>Flavobacteriia</taxon>
        <taxon>Flavobacteriales</taxon>
        <taxon>Flavobacteriaceae</taxon>
        <taxon>Mangrovimonas</taxon>
    </lineage>
</organism>
<accession>A0AAU6P7E4</accession>
<sequence>MIKKYAFSLIAFLSLIVSGFGQIYHEDFTGQSGKGATGPTPTIDLSGVTWSIDISSSILSANTDWFRVENEVFEARDIDGDAIWYSPSINISAYTNVYFSLDASENGTMESGDIFDTEYRIDGGAWITAETNGNLNDDFTNATVSQIGLTGTTLEIRVIINNNASAEYHRLDNIIVDGTPTSDNTITVTQATGGTITPGTIGVANNDDQAFTATPDSCHTFDYWLVDGANAGNTNPYTFTNVTADHTITAVYIADTFNITGSAGANGSISPSGTSTVDCGDDITYTITPDAGYAVQDVLVDGVSVGAVTSYDFTNVSEAHTISVTFEIYTGPCGFESFDNSNATASYSDNSYIGDNGVTWTYIESRDENGDANGSGINGNALLLRRSSDNSSISSSLVPNGIGDFSVKLYKGFTGSGDRQVELFVNGISQGTSTPFDDFNEHIFSVSGINISGDITIELRNITGSHIIIDEIEWTCYSCVTPADPTGTISGATPVCAANTTLSFSGTAPANVVYYWQSASLGEDLANDAASDLTVSTSGDYYVRAYNTIEGCWSDGEIGPYNVSVTSSAPTIDTHPSDITTGVGGSASFMVSSPNAVSYQWQESTDGGSTWSNIGTDLSVLVVNNLQLADDGNLYQVIVTNICGSTTSNSATVSVTTSTIFNPGELIFVGYDGSISGSNDEFLIATLVDITAGTEFSLVNSRYEAGAPANVRTQKWGGGSDDPGAEPFETKITYTGTSVIPAGSVLRFEVELSDSFIVSASVTEGITTTTRTSDFSANVIRSEPFQYANISTSGADQLYLMQGDFISDGTIDANEANYYFSGVLLHGITIDTPWVPLTSACSSTNRESRLPAELRCFNVESEYDIRGYYENDKEHGLATIRTIVNNVSDVAGNWTLGSYNFDPTDNSASSAGKTFTISPSNPAGQWVGDVDTNWFNCANWEGLAVPKNATNVTVDDSASNIATIDYTADYSDEFNDIARCNNLTIDGHTVNLSGSVNNILEVHGNLQIDANPTSLLNMDDGSTATDDGLLYLYGDWTNNQGTLAFEEGNGTVIFTGTTDQIIYFNPQPPLPPITTEQFFNVVLDNNFTTGISGELYANGNLTINNSRTLTTSSDDYVYVNLSVINNGTFNIENNGSLVQGDDFSVNTGTLNMERLASVRNLDYVYWSSPISGFNVSNISSTSRIYKWDPTITNPNGGQGNWVSAVGETMEQGVGYIVRGNNGQGEPSSSTDLNFETNFNNGVPFNGYFTVDVSRGDDAASDDDDWNLIGNPYPSAIDAYEFLTNTTNATVLDGFVNLWTHGTLPDAAIVDPFYDDFGANYTASDYIPYNALGSGAGPGQTVIAAGQSFMVNMLDGATTTEQIEFRNNMRGTAFDNSQFYRQANTERHRIWLDIIHDNQSLGRILLGYNANATAGRDRLYDAITDNQKLYSLINNEKFSIQGRYPFHIDDTFPIGYELDNAGNYTIAIAYFDGMFDGEQTVYLKDNDLNFIHNLTNAPYHFASENGEFNNRFEIVFRETSLSVEENLLSNNNLTIIELQNDNVQFSVNDRHKITSIEILDLLGRQIYTLQGTNSSKVTHNLSNLSSATYIAKITLANGQVINKKAIKK</sequence>
<evidence type="ECO:0000259" key="2">
    <source>
        <dbReference type="Pfam" id="PF18998"/>
    </source>
</evidence>
<dbReference type="Gene3D" id="2.60.40.10">
    <property type="entry name" value="Immunoglobulins"/>
    <property type="match status" value="1"/>
</dbReference>
<name>A0AAU6P7E4_9FLAO</name>
<evidence type="ECO:0000313" key="4">
    <source>
        <dbReference type="EMBL" id="WXA13256.1"/>
    </source>
</evidence>